<organism evidence="1 2">
    <name type="scientific">Spirochaeta lutea</name>
    <dbReference type="NCBI Taxonomy" id="1480694"/>
    <lineage>
        <taxon>Bacteria</taxon>
        <taxon>Pseudomonadati</taxon>
        <taxon>Spirochaetota</taxon>
        <taxon>Spirochaetia</taxon>
        <taxon>Spirochaetales</taxon>
        <taxon>Spirochaetaceae</taxon>
        <taxon>Spirochaeta</taxon>
    </lineage>
</organism>
<dbReference type="EMBL" id="JNUP01000048">
    <property type="protein sequence ID" value="KGE72796.1"/>
    <property type="molecule type" value="Genomic_DNA"/>
</dbReference>
<comment type="caution">
    <text evidence="1">The sequence shown here is derived from an EMBL/GenBank/DDBJ whole genome shotgun (WGS) entry which is preliminary data.</text>
</comment>
<proteinExistence type="predicted"/>
<reference evidence="1 2" key="1">
    <citation type="submission" date="2014-05" db="EMBL/GenBank/DDBJ databases">
        <title>De novo Genome Sequence of Spirocheata sp.</title>
        <authorList>
            <person name="Shivani Y."/>
            <person name="Subhash Y."/>
            <person name="Tushar L."/>
            <person name="Sasikala C."/>
            <person name="Ramana C.V."/>
        </authorList>
    </citation>
    <scope>NUCLEOTIDE SEQUENCE [LARGE SCALE GENOMIC DNA]</scope>
    <source>
        <strain evidence="1 2">JC230</strain>
    </source>
</reference>
<evidence type="ECO:0000313" key="2">
    <source>
        <dbReference type="Proteomes" id="UP000029692"/>
    </source>
</evidence>
<dbReference type="Proteomes" id="UP000029692">
    <property type="component" value="Unassembled WGS sequence"/>
</dbReference>
<gene>
    <name evidence="1" type="ORF">DC28_06080</name>
</gene>
<protein>
    <submittedName>
        <fullName evidence="1">Uncharacterized protein</fullName>
    </submittedName>
</protein>
<accession>A0A098QZ53</accession>
<dbReference type="AlphaFoldDB" id="A0A098QZ53"/>
<sequence length="81" mass="8970">MQTLNLTVYCTPQSRHQLVVDLEGVTRALPGSVRNRLRIEFRLCKKAEAGCPKITLNNRPLENPTIDGIIDALHQGVFSAA</sequence>
<dbReference type="RefSeq" id="WP_037546804.1">
    <property type="nucleotide sequence ID" value="NZ_JNUP01000048.1"/>
</dbReference>
<evidence type="ECO:0000313" key="1">
    <source>
        <dbReference type="EMBL" id="KGE72796.1"/>
    </source>
</evidence>
<name>A0A098QZ53_9SPIO</name>
<keyword evidence="2" id="KW-1185">Reference proteome</keyword>